<evidence type="ECO:0000313" key="4">
    <source>
        <dbReference type="Proteomes" id="UP000324479"/>
    </source>
</evidence>
<sequence length="207" mass="22134">MMEEAPRIRLMQFAKPGSCVLVPGQSFRPVESIKHLNSGDRPMKKSDVKIGGEYYAKVTGKKVVVQIDAINGDGGWDATNMSTGKAVRIKTAERLQGPAQAAGSADTAIAKRARKRVAKTKAGGERRSGGDKPKMSCLSAAAKVLEEPGEPMNTQEMIAAMADAGYWTSPGGKTPHATLYSAILRELKKGGGSRFVKVERGRFGVRD</sequence>
<evidence type="ECO:0000259" key="2">
    <source>
        <dbReference type="PROSITE" id="PS51913"/>
    </source>
</evidence>
<comment type="caution">
    <text evidence="3">The sequence shown here is derived from an EMBL/GenBank/DDBJ whole genome shotgun (WGS) entry which is preliminary data.</text>
</comment>
<gene>
    <name evidence="3" type="ORF">FYK55_28330</name>
</gene>
<keyword evidence="4" id="KW-1185">Reference proteome</keyword>
<evidence type="ECO:0000313" key="3">
    <source>
        <dbReference type="EMBL" id="KAA5535695.1"/>
    </source>
</evidence>
<protein>
    <recommendedName>
        <fullName evidence="2">HTH HARE-type domain-containing protein</fullName>
    </recommendedName>
</protein>
<dbReference type="InterPro" id="IPR007759">
    <property type="entry name" value="Asxl_HARE-HTH"/>
</dbReference>
<proteinExistence type="predicted"/>
<organism evidence="3 4">
    <name type="scientific">Roseiconus nitratireducens</name>
    <dbReference type="NCBI Taxonomy" id="2605748"/>
    <lineage>
        <taxon>Bacteria</taxon>
        <taxon>Pseudomonadati</taxon>
        <taxon>Planctomycetota</taxon>
        <taxon>Planctomycetia</taxon>
        <taxon>Pirellulales</taxon>
        <taxon>Pirellulaceae</taxon>
        <taxon>Roseiconus</taxon>
    </lineage>
</organism>
<dbReference type="EMBL" id="VWOX01000040">
    <property type="protein sequence ID" value="KAA5535695.1"/>
    <property type="molecule type" value="Genomic_DNA"/>
</dbReference>
<reference evidence="3 4" key="1">
    <citation type="submission" date="2019-08" db="EMBL/GenBank/DDBJ databases">
        <authorList>
            <person name="Dhanesh K."/>
            <person name="Kumar G."/>
            <person name="Sasikala C."/>
            <person name="Venkata Ramana C."/>
        </authorList>
    </citation>
    <scope>NUCLEOTIDE SEQUENCE [LARGE SCALE GENOMIC DNA]</scope>
    <source>
        <strain evidence="3 4">JC645</strain>
    </source>
</reference>
<dbReference type="GO" id="GO:0006355">
    <property type="term" value="P:regulation of DNA-templated transcription"/>
    <property type="evidence" value="ECO:0007669"/>
    <property type="project" value="InterPro"/>
</dbReference>
<feature type="domain" description="HTH HARE-type" evidence="2">
    <location>
        <begin position="135"/>
        <end position="207"/>
    </location>
</feature>
<accession>A0A5M6CRF3</accession>
<evidence type="ECO:0000256" key="1">
    <source>
        <dbReference type="ARBA" id="ARBA00023163"/>
    </source>
</evidence>
<keyword evidence="1" id="KW-0804">Transcription</keyword>
<dbReference type="Proteomes" id="UP000324479">
    <property type="component" value="Unassembled WGS sequence"/>
</dbReference>
<name>A0A5M6CRF3_9BACT</name>
<dbReference type="PROSITE" id="PS51913">
    <property type="entry name" value="HTH_HARE"/>
    <property type="match status" value="1"/>
</dbReference>
<dbReference type="Pfam" id="PF05066">
    <property type="entry name" value="HARE-HTH"/>
    <property type="match status" value="1"/>
</dbReference>
<dbReference type="AlphaFoldDB" id="A0A5M6CRF3"/>